<dbReference type="AlphaFoldDB" id="A0A927FVF3"/>
<feature type="transmembrane region" description="Helical" evidence="4">
    <location>
        <begin position="203"/>
        <end position="232"/>
    </location>
</feature>
<feature type="DNA-binding region" description="OmpR/PhoB-type" evidence="2">
    <location>
        <begin position="3"/>
        <end position="101"/>
    </location>
</feature>
<dbReference type="Pfam" id="PF00486">
    <property type="entry name" value="Trans_reg_C"/>
    <property type="match status" value="1"/>
</dbReference>
<keyword evidence="4" id="KW-0472">Membrane</keyword>
<reference evidence="6" key="1">
    <citation type="submission" date="2020-09" db="EMBL/GenBank/DDBJ databases">
        <title>Genome seq and assembly of Devosia sp.</title>
        <authorList>
            <person name="Chhetri G."/>
        </authorList>
    </citation>
    <scope>NUCLEOTIDE SEQUENCE</scope>
    <source>
        <strain evidence="6">PTR5</strain>
    </source>
</reference>
<feature type="transmembrane region" description="Helical" evidence="4">
    <location>
        <begin position="238"/>
        <end position="257"/>
    </location>
</feature>
<dbReference type="GO" id="GO:0006355">
    <property type="term" value="P:regulation of DNA-templated transcription"/>
    <property type="evidence" value="ECO:0007669"/>
    <property type="project" value="InterPro"/>
</dbReference>
<keyword evidence="7" id="KW-1185">Reference proteome</keyword>
<dbReference type="CDD" id="cd00383">
    <property type="entry name" value="trans_reg_C"/>
    <property type="match status" value="1"/>
</dbReference>
<feature type="domain" description="OmpR/PhoB-type" evidence="5">
    <location>
        <begin position="3"/>
        <end position="101"/>
    </location>
</feature>
<dbReference type="InterPro" id="IPR001867">
    <property type="entry name" value="OmpR/PhoB-type_DNA-bd"/>
</dbReference>
<evidence type="ECO:0000256" key="4">
    <source>
        <dbReference type="SAM" id="Phobius"/>
    </source>
</evidence>
<dbReference type="Proteomes" id="UP000654108">
    <property type="component" value="Unassembled WGS sequence"/>
</dbReference>
<gene>
    <name evidence="6" type="ORF">IC608_11290</name>
</gene>
<dbReference type="InterPro" id="IPR036388">
    <property type="entry name" value="WH-like_DNA-bd_sf"/>
</dbReference>
<dbReference type="SUPFAM" id="SSF46894">
    <property type="entry name" value="C-terminal effector domain of the bipartite response regulators"/>
    <property type="match status" value="1"/>
</dbReference>
<evidence type="ECO:0000313" key="6">
    <source>
        <dbReference type="EMBL" id="MBD8066057.1"/>
    </source>
</evidence>
<dbReference type="SMART" id="SM00862">
    <property type="entry name" value="Trans_reg_C"/>
    <property type="match status" value="1"/>
</dbReference>
<evidence type="ECO:0000256" key="2">
    <source>
        <dbReference type="PROSITE-ProRule" id="PRU01091"/>
    </source>
</evidence>
<proteinExistence type="predicted"/>
<accession>A0A927FVF3</accession>
<evidence type="ECO:0000313" key="7">
    <source>
        <dbReference type="Proteomes" id="UP000654108"/>
    </source>
</evidence>
<name>A0A927FVF3_9HYPH</name>
<dbReference type="GO" id="GO:0000160">
    <property type="term" value="P:phosphorelay signal transduction system"/>
    <property type="evidence" value="ECO:0007669"/>
    <property type="project" value="InterPro"/>
</dbReference>
<dbReference type="InterPro" id="IPR016032">
    <property type="entry name" value="Sig_transdc_resp-reg_C-effctor"/>
</dbReference>
<sequence>MSAELYDFGGFHLDVTNRRLERQGTVVELNSRYLDVLILLVQQRGSLVPKQRFIDGAWSGVPVTDEALTQAIRTIRKHLGDDATRPTFIETIPKHGYRFIAQVEVKAAGAAEASSERDRRDSQPGPYLRLWQAGTLGGTAAGVLGGLIYGLAEASGPITGGAAGISVVLVYVCMTTVIAFLGAAGVAFGIVTALRVQPGRPLMMVLGGAAGGLVIGAVVKLIGIDAFLLLFGTAPQDMTGAFEGLLLGAAIGLAAAVSFGPGNLPVRRAALFGCTTAGVAGALIPMVGGHMLGGSLELLTLSFPNSRLQFGEIGLLFGESGLGPVSRVVTGALEGILFGGSTVAAMSLARERVDPKPKHRSTSTDLSATRHSS</sequence>
<evidence type="ECO:0000259" key="5">
    <source>
        <dbReference type="PROSITE" id="PS51755"/>
    </source>
</evidence>
<keyword evidence="4" id="KW-1133">Transmembrane helix</keyword>
<dbReference type="RefSeq" id="WP_191775354.1">
    <property type="nucleotide sequence ID" value="NZ_JACYFU010000002.1"/>
</dbReference>
<feature type="region of interest" description="Disordered" evidence="3">
    <location>
        <begin position="352"/>
        <end position="373"/>
    </location>
</feature>
<feature type="transmembrane region" description="Helical" evidence="4">
    <location>
        <begin position="269"/>
        <end position="292"/>
    </location>
</feature>
<feature type="transmembrane region" description="Helical" evidence="4">
    <location>
        <begin position="127"/>
        <end position="152"/>
    </location>
</feature>
<dbReference type="PROSITE" id="PS51755">
    <property type="entry name" value="OMPR_PHOB"/>
    <property type="match status" value="1"/>
</dbReference>
<feature type="transmembrane region" description="Helical" evidence="4">
    <location>
        <begin position="164"/>
        <end position="191"/>
    </location>
</feature>
<dbReference type="GO" id="GO:0003677">
    <property type="term" value="F:DNA binding"/>
    <property type="evidence" value="ECO:0007669"/>
    <property type="project" value="UniProtKB-UniRule"/>
</dbReference>
<protein>
    <submittedName>
        <fullName evidence="6">Winged helix-turn-helix domain-containing protein</fullName>
    </submittedName>
</protein>
<feature type="compositionally biased region" description="Polar residues" evidence="3">
    <location>
        <begin position="363"/>
        <end position="373"/>
    </location>
</feature>
<evidence type="ECO:0000256" key="3">
    <source>
        <dbReference type="SAM" id="MobiDB-lite"/>
    </source>
</evidence>
<dbReference type="EMBL" id="JACYFU010000002">
    <property type="protein sequence ID" value="MBD8066057.1"/>
    <property type="molecule type" value="Genomic_DNA"/>
</dbReference>
<evidence type="ECO:0000256" key="1">
    <source>
        <dbReference type="ARBA" id="ARBA00023125"/>
    </source>
</evidence>
<comment type="caution">
    <text evidence="6">The sequence shown here is derived from an EMBL/GenBank/DDBJ whole genome shotgun (WGS) entry which is preliminary data.</text>
</comment>
<organism evidence="6 7">
    <name type="scientific">Devosia oryzisoli</name>
    <dbReference type="NCBI Taxonomy" id="2774138"/>
    <lineage>
        <taxon>Bacteria</taxon>
        <taxon>Pseudomonadati</taxon>
        <taxon>Pseudomonadota</taxon>
        <taxon>Alphaproteobacteria</taxon>
        <taxon>Hyphomicrobiales</taxon>
        <taxon>Devosiaceae</taxon>
        <taxon>Devosia</taxon>
    </lineage>
</organism>
<keyword evidence="4" id="KW-0812">Transmembrane</keyword>
<keyword evidence="1 2" id="KW-0238">DNA-binding</keyword>
<dbReference type="Gene3D" id="1.10.10.10">
    <property type="entry name" value="Winged helix-like DNA-binding domain superfamily/Winged helix DNA-binding domain"/>
    <property type="match status" value="1"/>
</dbReference>